<dbReference type="InterPro" id="IPR011051">
    <property type="entry name" value="RmlC_Cupin_sf"/>
</dbReference>
<organism evidence="3 4">
    <name type="scientific">Ideonella paludis</name>
    <dbReference type="NCBI Taxonomy" id="1233411"/>
    <lineage>
        <taxon>Bacteria</taxon>
        <taxon>Pseudomonadati</taxon>
        <taxon>Pseudomonadota</taxon>
        <taxon>Betaproteobacteria</taxon>
        <taxon>Burkholderiales</taxon>
        <taxon>Sphaerotilaceae</taxon>
        <taxon>Ideonella</taxon>
    </lineage>
</organism>
<reference evidence="3 4" key="1">
    <citation type="submission" date="2021-04" db="EMBL/GenBank/DDBJ databases">
        <title>The genome sequence of type strain Ideonella paludis KCTC 32238.</title>
        <authorList>
            <person name="Liu Y."/>
        </authorList>
    </citation>
    <scope>NUCLEOTIDE SEQUENCE [LARGE SCALE GENOMIC DNA]</scope>
    <source>
        <strain evidence="3 4">KCTC 32238</strain>
    </source>
</reference>
<proteinExistence type="predicted"/>
<dbReference type="EMBL" id="JAGQDG010000005">
    <property type="protein sequence ID" value="MBQ0936373.1"/>
    <property type="molecule type" value="Genomic_DNA"/>
</dbReference>
<dbReference type="InterPro" id="IPR051610">
    <property type="entry name" value="GPI/OXD"/>
</dbReference>
<feature type="domain" description="Cupin type-2" evidence="2">
    <location>
        <begin position="41"/>
        <end position="110"/>
    </location>
</feature>
<comment type="caution">
    <text evidence="3">The sequence shown here is derived from an EMBL/GenBank/DDBJ whole genome shotgun (WGS) entry which is preliminary data.</text>
</comment>
<sequence length="151" mass="16400">MDEALAGPQAQRFSRPPRYTSTFASLTEGTAATQMGCSVDVVPPGQQSCPYHLHHAQEEMFVILQGQGHLRVAGELLPVTAGDVITIPPGPLYPHHLLNTSDAELKYLSISTQIKPEICEYPDSAKSMAWAPGVKLVQRAGEAVDYWEGEV</sequence>
<evidence type="ECO:0000313" key="4">
    <source>
        <dbReference type="Proteomes" id="UP000672097"/>
    </source>
</evidence>
<evidence type="ECO:0000259" key="2">
    <source>
        <dbReference type="Pfam" id="PF07883"/>
    </source>
</evidence>
<evidence type="ECO:0000313" key="3">
    <source>
        <dbReference type="EMBL" id="MBQ0936373.1"/>
    </source>
</evidence>
<dbReference type="InterPro" id="IPR013096">
    <property type="entry name" value="Cupin_2"/>
</dbReference>
<gene>
    <name evidence="3" type="ORF">KAK11_13615</name>
</gene>
<evidence type="ECO:0000256" key="1">
    <source>
        <dbReference type="ARBA" id="ARBA00022723"/>
    </source>
</evidence>
<dbReference type="Pfam" id="PF07883">
    <property type="entry name" value="Cupin_2"/>
    <property type="match status" value="1"/>
</dbReference>
<name>A0ABS5DZ03_9BURK</name>
<dbReference type="SUPFAM" id="SSF51182">
    <property type="entry name" value="RmlC-like cupins"/>
    <property type="match status" value="1"/>
</dbReference>
<dbReference type="Gene3D" id="2.60.120.10">
    <property type="entry name" value="Jelly Rolls"/>
    <property type="match status" value="1"/>
</dbReference>
<accession>A0ABS5DZ03</accession>
<dbReference type="PANTHER" id="PTHR35848:SF6">
    <property type="entry name" value="CUPIN TYPE-2 DOMAIN-CONTAINING PROTEIN"/>
    <property type="match status" value="1"/>
</dbReference>
<keyword evidence="1" id="KW-0479">Metal-binding</keyword>
<dbReference type="PANTHER" id="PTHR35848">
    <property type="entry name" value="OXALATE-BINDING PROTEIN"/>
    <property type="match status" value="1"/>
</dbReference>
<keyword evidence="4" id="KW-1185">Reference proteome</keyword>
<dbReference type="CDD" id="cd02224">
    <property type="entry name" value="cupin_SPO2919-like"/>
    <property type="match status" value="1"/>
</dbReference>
<dbReference type="Proteomes" id="UP000672097">
    <property type="component" value="Unassembled WGS sequence"/>
</dbReference>
<protein>
    <submittedName>
        <fullName evidence="3">Cupin domain-containing protein</fullName>
    </submittedName>
</protein>
<dbReference type="InterPro" id="IPR014710">
    <property type="entry name" value="RmlC-like_jellyroll"/>
</dbReference>